<protein>
    <recommendedName>
        <fullName evidence="6">TonB dependent receptor</fullName>
    </recommendedName>
</protein>
<dbReference type="Gene3D" id="2.40.170.20">
    <property type="entry name" value="TonB-dependent receptor, beta-barrel domain"/>
    <property type="match status" value="1"/>
</dbReference>
<dbReference type="AlphaFoldDB" id="A0A5D3YLM9"/>
<comment type="subcellular location">
    <subcellularLocation>
        <location evidence="1">Cell outer membrane</location>
    </subcellularLocation>
</comment>
<accession>A0A5D3YLM9</accession>
<keyword evidence="5" id="KW-1185">Reference proteome</keyword>
<evidence type="ECO:0000256" key="2">
    <source>
        <dbReference type="ARBA" id="ARBA00023136"/>
    </source>
</evidence>
<dbReference type="GO" id="GO:0009279">
    <property type="term" value="C:cell outer membrane"/>
    <property type="evidence" value="ECO:0007669"/>
    <property type="project" value="UniProtKB-SubCell"/>
</dbReference>
<reference evidence="4 5" key="1">
    <citation type="submission" date="2019-07" db="EMBL/GenBank/DDBJ databases">
        <title>Genomic Encyclopedia of Archaeal and Bacterial Type Strains, Phase II (KMG-II): from individual species to whole genera.</title>
        <authorList>
            <person name="Goeker M."/>
        </authorList>
    </citation>
    <scope>NUCLEOTIDE SEQUENCE [LARGE SCALE GENOMIC DNA]</scope>
    <source>
        <strain evidence="4 5">DSM 21935</strain>
    </source>
</reference>
<evidence type="ECO:0008006" key="6">
    <source>
        <dbReference type="Google" id="ProtNLM"/>
    </source>
</evidence>
<keyword evidence="3" id="KW-0998">Cell outer membrane</keyword>
<keyword evidence="2" id="KW-0472">Membrane</keyword>
<dbReference type="EMBL" id="VNHY01000002">
    <property type="protein sequence ID" value="TYP93816.1"/>
    <property type="molecule type" value="Genomic_DNA"/>
</dbReference>
<comment type="caution">
    <text evidence="4">The sequence shown here is derived from an EMBL/GenBank/DDBJ whole genome shotgun (WGS) entry which is preliminary data.</text>
</comment>
<name>A0A5D3YLM9_9BACT</name>
<sequence>METVTFFWDIKRSWTINRCQKISTLSKGFLSVSMTSFMKKIVPFTFVLLWALFIALPASGQDQQQGSENSLLPEIDPQDIEIRSQFKAQFPGLRRQPILGFDPTPRVYQIDPNRTPYLEDRDQAVADLEVSNLSRPAPPEYTPFHYSSDINAFARMGIGSYLSPEAQFWGVSRISDKSYVGGNFDYSSSDGHLQNQASSFRFVDANGQFVTKLSSEGKLSFTGGYANSFNQLPNYGSGGPIPDNARKTYSGFRLGAGFDHHKNTVTGWKVRANVRYFNTGLDNAGSLLTQESEERVFNISVAKQWAGSHPNEVFTIKGGTNGGNYEHNTSSGIINDSWITARGGVGYERLFNYQTQLSADAQIFYIDNPFRDNIYFGPSVVVEQTITDMLSVKLQAKGRPTVTTLEDHQTQNRFLGTDDRLQHSYRINGSAEVQVAHDKLGSLDVGIRYENTSNDPVYARDRNNLGTSVLDFYGIAYLDTYTIGAYANATHQLVPERLWFDAKIYWQSPKVQGGGRTPYEEKVGISSTFRARFFDRLTIELWGDYIGSRETFRTNSTLSGYVITGSRAEMNITKNVGAYVKFVNILNQDYQVWQGYAERPFQVYGGLTVKL</sequence>
<dbReference type="SUPFAM" id="SSF56935">
    <property type="entry name" value="Porins"/>
    <property type="match status" value="1"/>
</dbReference>
<evidence type="ECO:0000313" key="5">
    <source>
        <dbReference type="Proteomes" id="UP000324595"/>
    </source>
</evidence>
<dbReference type="InterPro" id="IPR036942">
    <property type="entry name" value="Beta-barrel_TonB_sf"/>
</dbReference>
<evidence type="ECO:0000256" key="3">
    <source>
        <dbReference type="ARBA" id="ARBA00023237"/>
    </source>
</evidence>
<evidence type="ECO:0000256" key="1">
    <source>
        <dbReference type="ARBA" id="ARBA00004442"/>
    </source>
</evidence>
<dbReference type="Proteomes" id="UP000324595">
    <property type="component" value="Unassembled WGS sequence"/>
</dbReference>
<evidence type="ECO:0000313" key="4">
    <source>
        <dbReference type="EMBL" id="TYP93816.1"/>
    </source>
</evidence>
<organism evidence="4 5">
    <name type="scientific">Fodinibius salinus</name>
    <dbReference type="NCBI Taxonomy" id="860790"/>
    <lineage>
        <taxon>Bacteria</taxon>
        <taxon>Pseudomonadati</taxon>
        <taxon>Balneolota</taxon>
        <taxon>Balneolia</taxon>
        <taxon>Balneolales</taxon>
        <taxon>Balneolaceae</taxon>
        <taxon>Fodinibius</taxon>
    </lineage>
</organism>
<proteinExistence type="predicted"/>
<gene>
    <name evidence="4" type="ORF">LX73_1529</name>
</gene>